<dbReference type="Gene3D" id="2.40.160.180">
    <property type="entry name" value="Carbohydrate-selective porin OprB"/>
    <property type="match status" value="1"/>
</dbReference>
<protein>
    <submittedName>
        <fullName evidence="3">Porin</fullName>
    </submittedName>
</protein>
<keyword evidence="4" id="KW-1185">Reference proteome</keyword>
<dbReference type="GO" id="GO:0008643">
    <property type="term" value="P:carbohydrate transport"/>
    <property type="evidence" value="ECO:0007669"/>
    <property type="project" value="InterPro"/>
</dbReference>
<dbReference type="PANTHER" id="PTHR37944:SF1">
    <property type="entry name" value="PORIN B"/>
    <property type="match status" value="1"/>
</dbReference>
<dbReference type="InterPro" id="IPR007049">
    <property type="entry name" value="Carb-sel_porin_OprB"/>
</dbReference>
<proteinExistence type="inferred from homology"/>
<dbReference type="GO" id="GO:0016020">
    <property type="term" value="C:membrane"/>
    <property type="evidence" value="ECO:0007669"/>
    <property type="project" value="InterPro"/>
</dbReference>
<evidence type="ECO:0000313" key="3">
    <source>
        <dbReference type="EMBL" id="GEL01152.1"/>
    </source>
</evidence>
<dbReference type="GO" id="GO:0015288">
    <property type="term" value="F:porin activity"/>
    <property type="evidence" value="ECO:0007669"/>
    <property type="project" value="InterPro"/>
</dbReference>
<dbReference type="AlphaFoldDB" id="A0A511BM45"/>
<dbReference type="Proteomes" id="UP000321405">
    <property type="component" value="Unassembled WGS sequence"/>
</dbReference>
<reference evidence="3 4" key="1">
    <citation type="submission" date="2019-07" db="EMBL/GenBank/DDBJ databases">
        <title>Whole genome shotgun sequence of Swaminathania salitolerans NBRC 104436.</title>
        <authorList>
            <person name="Hosoyama A."/>
            <person name="Uohara A."/>
            <person name="Ohji S."/>
            <person name="Ichikawa N."/>
        </authorList>
    </citation>
    <scope>NUCLEOTIDE SEQUENCE [LARGE SCALE GENOMIC DNA]</scope>
    <source>
        <strain evidence="3 4">NBRC 104436</strain>
    </source>
</reference>
<accession>A0A511BM45</accession>
<gene>
    <name evidence="3" type="primary">quiX</name>
    <name evidence="3" type="ORF">SSA02_03150</name>
</gene>
<organism evidence="3 4">
    <name type="scientific">Swaminathania salitolerans</name>
    <dbReference type="NCBI Taxonomy" id="182838"/>
    <lineage>
        <taxon>Bacteria</taxon>
        <taxon>Pseudomonadati</taxon>
        <taxon>Pseudomonadota</taxon>
        <taxon>Alphaproteobacteria</taxon>
        <taxon>Acetobacterales</taxon>
        <taxon>Acetobacteraceae</taxon>
        <taxon>Swaminathania</taxon>
    </lineage>
</organism>
<name>A0A511BM45_9PROT</name>
<dbReference type="PANTHER" id="PTHR37944">
    <property type="entry name" value="PORIN B"/>
    <property type="match status" value="1"/>
</dbReference>
<dbReference type="InterPro" id="IPR038673">
    <property type="entry name" value="OprB_sf"/>
</dbReference>
<dbReference type="InterPro" id="IPR052932">
    <property type="entry name" value="OprB_Porin"/>
</dbReference>
<comment type="similarity">
    <text evidence="1 2">Belongs to the OprB family.</text>
</comment>
<dbReference type="Pfam" id="PF04966">
    <property type="entry name" value="OprB"/>
    <property type="match status" value="1"/>
</dbReference>
<evidence type="ECO:0000256" key="2">
    <source>
        <dbReference type="RuleBase" id="RU363072"/>
    </source>
</evidence>
<evidence type="ECO:0000256" key="1">
    <source>
        <dbReference type="ARBA" id="ARBA00008769"/>
    </source>
</evidence>
<sequence>MVGLGRLAGRGVILHLQHTGETLTMLTAPPAGWKKGTGSVGIATLGADMDWERLADARGVSTHIVLASGYGSPTSRKFGDFLTPSQATYGGTGNVVIHLVSAYVERAMLYDRVNIAAGRMTFLSDFSANPLYCNFMNAAFCGNPRAASDNTAHAAFPTASWAARIRVQLLEALILQSGVYFTQTRHQYALSQMRSGFKFNGATIDGEAIPLELAWAPRLGRGGKLPGHYKIGFVWDTASHDSLFEDREGKLIAVTGAPPRRFHGAWSAWFLIDQRLMRFPGHGPDAGITFLGVAYFNTPRSQLRQAQYSAGLVVLGAFSGRPLDSFAINIAYTRIATPLRRAQKRLRRIAANAGPADAWPKPVTGSPRSDAAIVEAFYQFHLMRGVSIAPDLQFYLYPDGRKSLGKQLMMGVKTHVEFI</sequence>
<evidence type="ECO:0000313" key="4">
    <source>
        <dbReference type="Proteomes" id="UP000321405"/>
    </source>
</evidence>
<dbReference type="EMBL" id="BJVC01000001">
    <property type="protein sequence ID" value="GEL01152.1"/>
    <property type="molecule type" value="Genomic_DNA"/>
</dbReference>
<comment type="caution">
    <text evidence="3">The sequence shown here is derived from an EMBL/GenBank/DDBJ whole genome shotgun (WGS) entry which is preliminary data.</text>
</comment>